<evidence type="ECO:0000313" key="1">
    <source>
        <dbReference type="EnsemblPlants" id="PGSC0003DMT400051231"/>
    </source>
</evidence>
<dbReference type="EnsemblPlants" id="PGSC0003DMT400051231">
    <property type="protein sequence ID" value="PGSC0003DMT400051231"/>
    <property type="gene ID" value="PGSC0003DMG400019896"/>
</dbReference>
<keyword evidence="2" id="KW-1185">Reference proteome</keyword>
<reference evidence="2" key="1">
    <citation type="journal article" date="2011" name="Nature">
        <title>Genome sequence and analysis of the tuber crop potato.</title>
        <authorList>
            <consortium name="The Potato Genome Sequencing Consortium"/>
        </authorList>
    </citation>
    <scope>NUCLEOTIDE SEQUENCE [LARGE SCALE GENOMIC DNA]</scope>
    <source>
        <strain evidence="2">cv. DM1-3 516 R44</strain>
    </source>
</reference>
<dbReference type="Proteomes" id="UP000011115">
    <property type="component" value="Unassembled WGS sequence"/>
</dbReference>
<organism evidence="1 2">
    <name type="scientific">Solanum tuberosum</name>
    <name type="common">Potato</name>
    <dbReference type="NCBI Taxonomy" id="4113"/>
    <lineage>
        <taxon>Eukaryota</taxon>
        <taxon>Viridiplantae</taxon>
        <taxon>Streptophyta</taxon>
        <taxon>Embryophyta</taxon>
        <taxon>Tracheophyta</taxon>
        <taxon>Spermatophyta</taxon>
        <taxon>Magnoliopsida</taxon>
        <taxon>eudicotyledons</taxon>
        <taxon>Gunneridae</taxon>
        <taxon>Pentapetalae</taxon>
        <taxon>asterids</taxon>
        <taxon>lamiids</taxon>
        <taxon>Solanales</taxon>
        <taxon>Solanaceae</taxon>
        <taxon>Solanoideae</taxon>
        <taxon>Solaneae</taxon>
        <taxon>Solanum</taxon>
    </lineage>
</organism>
<dbReference type="Gramene" id="PGSC0003DMT400051231">
    <property type="protein sequence ID" value="PGSC0003DMT400051231"/>
    <property type="gene ID" value="PGSC0003DMG400019896"/>
</dbReference>
<protein>
    <submittedName>
        <fullName evidence="1">Uncharacterized protein</fullName>
    </submittedName>
</protein>
<evidence type="ECO:0000313" key="2">
    <source>
        <dbReference type="Proteomes" id="UP000011115"/>
    </source>
</evidence>
<sequence length="73" mass="8281">MLAVYSCTAAKETPLLQSTTYFWLVKFVCVDVYEHSCRFLRFSSFSEKYSLNGFSGTGINLPRTARGQLLSKN</sequence>
<proteinExistence type="predicted"/>
<accession>M1BRG9</accession>
<name>M1BRG9_SOLTU</name>
<dbReference type="HOGENOM" id="CLU_2709695_0_0_1"/>
<dbReference type="PaxDb" id="4113-PGSC0003DMT400051231"/>
<dbReference type="AlphaFoldDB" id="M1BRG9"/>
<dbReference type="InParanoid" id="M1BRG9"/>
<reference evidence="1" key="2">
    <citation type="submission" date="2015-06" db="UniProtKB">
        <authorList>
            <consortium name="EnsemblPlants"/>
        </authorList>
    </citation>
    <scope>IDENTIFICATION</scope>
    <source>
        <strain evidence="1">DM1-3 516 R44</strain>
    </source>
</reference>